<dbReference type="KEGG" id="psyt:DSAG12_03796"/>
<dbReference type="EMBL" id="CP042905">
    <property type="protein sequence ID" value="QEE17958.2"/>
    <property type="molecule type" value="Genomic_DNA"/>
</dbReference>
<dbReference type="AlphaFoldDB" id="A0A5B9DF99"/>
<reference evidence="1 2" key="1">
    <citation type="journal article" date="2020" name="Nature">
        <title>Isolation of an archaeon at the prokaryote-eukaryote interface.</title>
        <authorList>
            <person name="Imachi H."/>
            <person name="Nobu M.K."/>
            <person name="Nakahara N."/>
            <person name="Morono Y."/>
            <person name="Ogawara M."/>
            <person name="Takaki Y."/>
            <person name="Takano Y."/>
            <person name="Uematsu K."/>
            <person name="Ikuta T."/>
            <person name="Ito M."/>
            <person name="Matsui Y."/>
            <person name="Miyazaki M."/>
            <person name="Murata K."/>
            <person name="Saito Y."/>
            <person name="Sakai S."/>
            <person name="Song C."/>
            <person name="Tasumi E."/>
            <person name="Yamanaka Y."/>
            <person name="Yamaguchi T."/>
            <person name="Kamagata Y."/>
            <person name="Tamaki H."/>
            <person name="Takai K."/>
        </authorList>
    </citation>
    <scope>NUCLEOTIDE SEQUENCE [LARGE SCALE GENOMIC DNA]</scope>
    <source>
        <strain evidence="1 2">MK-D1</strain>
    </source>
</reference>
<proteinExistence type="predicted"/>
<evidence type="ECO:0000313" key="1">
    <source>
        <dbReference type="EMBL" id="QEE17958.2"/>
    </source>
</evidence>
<evidence type="ECO:0000313" key="2">
    <source>
        <dbReference type="Proteomes" id="UP000321408"/>
    </source>
</evidence>
<accession>A0A5B9DF99</accession>
<reference evidence="1 2" key="2">
    <citation type="journal article" date="2024" name="Int. J. Syst. Evol. Microbiol.">
        <title>Promethearchaeum syntrophicum gen. nov., sp. nov., an anaerobic, obligately syntrophic archaeon, the first isolate of the lineage 'Asgard' archaea, and proposal of the new archaeal phylum Promethearchaeota phyl. nov. and kingdom Promethearchaeati regn. nov.</title>
        <authorList>
            <person name="Imachi H."/>
            <person name="Nobu M.K."/>
            <person name="Kato S."/>
            <person name="Takaki Y."/>
            <person name="Miyazaki M."/>
            <person name="Miyata M."/>
            <person name="Ogawara M."/>
            <person name="Saito Y."/>
            <person name="Sakai S."/>
            <person name="Tahara Y.O."/>
            <person name="Takano Y."/>
            <person name="Tasumi E."/>
            <person name="Uematsu K."/>
            <person name="Yoshimura T."/>
            <person name="Itoh T."/>
            <person name="Ohkuma M."/>
            <person name="Takai K."/>
        </authorList>
    </citation>
    <scope>NUCLEOTIDE SEQUENCE [LARGE SCALE GENOMIC DNA]</scope>
    <source>
        <strain evidence="1 2">MK-D1</strain>
    </source>
</reference>
<dbReference type="Proteomes" id="UP000321408">
    <property type="component" value="Chromosome"/>
</dbReference>
<keyword evidence="2" id="KW-1185">Reference proteome</keyword>
<organism evidence="1 2">
    <name type="scientific">Promethearchaeum syntrophicum</name>
    <dbReference type="NCBI Taxonomy" id="2594042"/>
    <lineage>
        <taxon>Archaea</taxon>
        <taxon>Promethearchaeati</taxon>
        <taxon>Promethearchaeota</taxon>
        <taxon>Promethearchaeia</taxon>
        <taxon>Promethearchaeales</taxon>
        <taxon>Promethearchaeaceae</taxon>
        <taxon>Promethearchaeum</taxon>
    </lineage>
</organism>
<protein>
    <submittedName>
        <fullName evidence="1">Uncharacterized protein</fullName>
    </submittedName>
</protein>
<gene>
    <name evidence="1" type="ORF">DSAG12_03796</name>
</gene>
<sequence>MRIQKMKHIKRNTVLITALVLIPIILIASYFSFYFYMVGELTSYIYEVEPSTDEFYPLEDMNETELRSIANQFEYLQEEYHIPINLSQVVTFNATTGKPLLYHSDDNGALHTSEALTATCLRYASLLAGTEKDDALRLIKKMLTGLQMLIEVPNGGLGPKFPGTAIARFYAPPEKRNDGNYTWLFDEYFRHFNGTGRYSQWRCRLYTSKDELAGYFMAIAACLKLVDNPYIQNITKLIIGQFTEGMLKSYWMEMSGDGKPNGVHFQWPTQGQWKLLVMKMATIAYPENDRYKQLYNYYLVTERYITKYPSIGDSDLIDNYYSNYFELCVIFGLMLVEDNQDIIDIYVNNYEESTHPAFKGHRNAFLNAVYLAMCKMRSVNIEPDYDLDKVAWDVKDQLWRFVEFDLCPYDTTFGGLNKTISREEKGTDWLEVDPNIAKWKNFVDVNPLGKMYQWVTYGLMDGVFKTRYLKPATIEMFRPNKIVWNQNPFTEEGGRQYNNSQTITQYHGASFSLPYWILVYYGYIGGI</sequence>
<name>A0A5B9DF99_9ARCH</name>